<keyword evidence="3 6" id="KW-0560">Oxidoreductase</keyword>
<dbReference type="InterPro" id="IPR016166">
    <property type="entry name" value="FAD-bd_PCMH"/>
</dbReference>
<gene>
    <name evidence="6" type="primary">kdhA_2</name>
    <name evidence="5" type="synonym">kdhA_1</name>
    <name evidence="5" type="ORF">IFDJLNFL_0662</name>
    <name evidence="6" type="ORF">MTDSW087_03974</name>
</gene>
<evidence type="ECO:0000259" key="4">
    <source>
        <dbReference type="PROSITE" id="PS51387"/>
    </source>
</evidence>
<dbReference type="Proteomes" id="UP000401717">
    <property type="component" value="Unassembled WGS sequence"/>
</dbReference>
<dbReference type="InterPro" id="IPR036683">
    <property type="entry name" value="CO_DH_flav_C_dom_sf"/>
</dbReference>
<dbReference type="GO" id="GO:0034909">
    <property type="term" value="F:6-hydroxypseudooxynicotine dehydrogenase activity"/>
    <property type="evidence" value="ECO:0007669"/>
    <property type="project" value="UniProtKB-EC"/>
</dbReference>
<name>A0A564G2N2_9HYPH</name>
<dbReference type="EC" id="1.5.99.14" evidence="6"/>
<evidence type="ECO:0000313" key="6">
    <source>
        <dbReference type="EMBL" id="VUF14256.1"/>
    </source>
</evidence>
<evidence type="ECO:0000313" key="5">
    <source>
        <dbReference type="EMBL" id="GJD54783.1"/>
    </source>
</evidence>
<dbReference type="Gene3D" id="3.30.43.10">
    <property type="entry name" value="Uridine Diphospho-n-acetylenolpyruvylglucosamine Reductase, domain 2"/>
    <property type="match status" value="1"/>
</dbReference>
<dbReference type="SUPFAM" id="SSF56176">
    <property type="entry name" value="FAD-binding/transporter-associated domain-like"/>
    <property type="match status" value="1"/>
</dbReference>
<dbReference type="OrthoDB" id="9793944at2"/>
<dbReference type="Proteomes" id="UP001055303">
    <property type="component" value="Unassembled WGS sequence"/>
</dbReference>
<dbReference type="Pfam" id="PF03450">
    <property type="entry name" value="CO_deh_flav_C"/>
    <property type="match status" value="1"/>
</dbReference>
<proteinExistence type="predicted"/>
<dbReference type="PANTHER" id="PTHR42659">
    <property type="entry name" value="XANTHINE DEHYDROGENASE SUBUNIT C-RELATED"/>
    <property type="match status" value="1"/>
</dbReference>
<evidence type="ECO:0000256" key="3">
    <source>
        <dbReference type="ARBA" id="ARBA00023002"/>
    </source>
</evidence>
<dbReference type="GO" id="GO:0071949">
    <property type="term" value="F:FAD binding"/>
    <property type="evidence" value="ECO:0007669"/>
    <property type="project" value="InterPro"/>
</dbReference>
<accession>A0A564G2N2</accession>
<dbReference type="InterPro" id="IPR016169">
    <property type="entry name" value="FAD-bd_PCMH_sub2"/>
</dbReference>
<dbReference type="EMBL" id="CABFVH010000030">
    <property type="protein sequence ID" value="VUF14256.1"/>
    <property type="molecule type" value="Genomic_DNA"/>
</dbReference>
<protein>
    <submittedName>
        <fullName evidence="6">6-hydroxypseudooxynicotine dehydrogenase complex subunit alpha</fullName>
        <ecNumber evidence="6">1.5.99.14</ecNumber>
    </submittedName>
</protein>
<sequence length="286" mass="30362">MKPSLFEYAAPRKLDEAVALLAGDPSAMVLAGGQSLVPALNLRLAAPGRLVDIQHVEGLHALSVANGWISVGAMVRHRTLELSPEVQRANPLIRAAMAHVAHIPIRTRGTVVGSLCHADAAAEMPMLLVLMDGSVVAQGPQGRREIAADAFFQFHLTTARAPDEIVVEARFPVLPPGTGWAFEEFARRRGDYALAAVGALIRRRRGGPHAVALAACGIASRPVRLRLAEKILAENDFSEAALHAAAEAARDSVTAPDDAHATTAYRRHLLAGLLRRAVAAALSRAQ</sequence>
<dbReference type="PANTHER" id="PTHR42659:SF2">
    <property type="entry name" value="XANTHINE DEHYDROGENASE SUBUNIT C-RELATED"/>
    <property type="match status" value="1"/>
</dbReference>
<dbReference type="SUPFAM" id="SSF55447">
    <property type="entry name" value="CO dehydrogenase flavoprotein C-terminal domain-like"/>
    <property type="match status" value="1"/>
</dbReference>
<organism evidence="6 7">
    <name type="scientific">Methylobacterium dankookense</name>
    <dbReference type="NCBI Taxonomy" id="560405"/>
    <lineage>
        <taxon>Bacteria</taxon>
        <taxon>Pseudomonadati</taxon>
        <taxon>Pseudomonadota</taxon>
        <taxon>Alphaproteobacteria</taxon>
        <taxon>Hyphomicrobiales</taxon>
        <taxon>Methylobacteriaceae</taxon>
        <taxon>Methylobacterium</taxon>
    </lineage>
</organism>
<evidence type="ECO:0000256" key="1">
    <source>
        <dbReference type="ARBA" id="ARBA00022630"/>
    </source>
</evidence>
<dbReference type="EMBL" id="BPQI01000014">
    <property type="protein sequence ID" value="GJD54783.1"/>
    <property type="molecule type" value="Genomic_DNA"/>
</dbReference>
<evidence type="ECO:0000313" key="7">
    <source>
        <dbReference type="Proteomes" id="UP000401717"/>
    </source>
</evidence>
<dbReference type="AlphaFoldDB" id="A0A564G2N2"/>
<reference evidence="6 7" key="1">
    <citation type="submission" date="2019-06" db="EMBL/GenBank/DDBJ databases">
        <authorList>
            <person name="Rodrigo-Torres L."/>
            <person name="Arahal R. D."/>
            <person name="Lucena T."/>
        </authorList>
    </citation>
    <scope>NUCLEOTIDE SEQUENCE [LARGE SCALE GENOMIC DNA]</scope>
    <source>
        <strain evidence="6 7">SW08-7</strain>
    </source>
</reference>
<reference evidence="5" key="2">
    <citation type="journal article" date="2021" name="Front. Microbiol.">
        <title>Comprehensive Comparative Genomics and Phenotyping of Methylobacterium Species.</title>
        <authorList>
            <person name="Alessa O."/>
            <person name="Ogura Y."/>
            <person name="Fujitani Y."/>
            <person name="Takami H."/>
            <person name="Hayashi T."/>
            <person name="Sahin N."/>
            <person name="Tani A."/>
        </authorList>
    </citation>
    <scope>NUCLEOTIDE SEQUENCE</scope>
    <source>
        <strain evidence="5">DSM 22415</strain>
    </source>
</reference>
<dbReference type="InterPro" id="IPR005107">
    <property type="entry name" value="CO_DH_flav_C"/>
</dbReference>
<reference evidence="5" key="3">
    <citation type="submission" date="2021-08" db="EMBL/GenBank/DDBJ databases">
        <authorList>
            <person name="Tani A."/>
            <person name="Ola A."/>
            <person name="Ogura Y."/>
            <person name="Katsura K."/>
            <person name="Hayashi T."/>
        </authorList>
    </citation>
    <scope>NUCLEOTIDE SEQUENCE</scope>
    <source>
        <strain evidence="5">DSM 22415</strain>
    </source>
</reference>
<dbReference type="PROSITE" id="PS51387">
    <property type="entry name" value="FAD_PCMH"/>
    <property type="match status" value="1"/>
</dbReference>
<evidence type="ECO:0000313" key="8">
    <source>
        <dbReference type="Proteomes" id="UP001055303"/>
    </source>
</evidence>
<evidence type="ECO:0000256" key="2">
    <source>
        <dbReference type="ARBA" id="ARBA00022827"/>
    </source>
</evidence>
<dbReference type="InterPro" id="IPR036318">
    <property type="entry name" value="FAD-bd_PCMH-like_sf"/>
</dbReference>
<dbReference type="Gene3D" id="3.30.390.50">
    <property type="entry name" value="CO dehydrogenase flavoprotein, C-terminal domain"/>
    <property type="match status" value="1"/>
</dbReference>
<dbReference type="Pfam" id="PF00941">
    <property type="entry name" value="FAD_binding_5"/>
    <property type="match status" value="1"/>
</dbReference>
<feature type="domain" description="FAD-binding PCMH-type" evidence="4">
    <location>
        <begin position="1"/>
        <end position="176"/>
    </location>
</feature>
<dbReference type="InterPro" id="IPR002346">
    <property type="entry name" value="Mopterin_DH_FAD-bd"/>
</dbReference>
<dbReference type="InterPro" id="IPR051312">
    <property type="entry name" value="Diverse_Substr_Oxidored"/>
</dbReference>
<keyword evidence="2" id="KW-0274">FAD</keyword>
<dbReference type="RefSeq" id="WP_144766629.1">
    <property type="nucleotide sequence ID" value="NZ_BPQI01000014.1"/>
</dbReference>
<dbReference type="Gene3D" id="3.30.465.10">
    <property type="match status" value="1"/>
</dbReference>
<dbReference type="InterPro" id="IPR016167">
    <property type="entry name" value="FAD-bd_PCMH_sub1"/>
</dbReference>
<dbReference type="SMART" id="SM01092">
    <property type="entry name" value="CO_deh_flav_C"/>
    <property type="match status" value="1"/>
</dbReference>
<keyword evidence="1" id="KW-0285">Flavoprotein</keyword>
<keyword evidence="8" id="KW-1185">Reference proteome</keyword>